<feature type="active site" description="Nucleophile" evidence="9">
    <location>
        <position position="87"/>
    </location>
</feature>
<dbReference type="GO" id="GO:0003921">
    <property type="term" value="F:GMP synthase activity"/>
    <property type="evidence" value="ECO:0007669"/>
    <property type="project" value="InterPro"/>
</dbReference>
<dbReference type="Gene3D" id="3.40.50.620">
    <property type="entry name" value="HUPs"/>
    <property type="match status" value="1"/>
</dbReference>
<dbReference type="InterPro" id="IPR014729">
    <property type="entry name" value="Rossmann-like_a/b/a_fold"/>
</dbReference>
<dbReference type="PANTHER" id="PTHR11922:SF2">
    <property type="entry name" value="GMP SYNTHASE [GLUTAMINE-HYDROLYZING]"/>
    <property type="match status" value="1"/>
</dbReference>
<dbReference type="PRINTS" id="PR00097">
    <property type="entry name" value="ANTSNTHASEII"/>
</dbReference>
<reference evidence="12" key="1">
    <citation type="submission" date="2012-04" db="EMBL/GenBank/DDBJ databases">
        <title>Characterization of mineral phosphate solubilization trait from soil metagenome.</title>
        <authorList>
            <person name="Chhabra S."/>
            <person name="Brazil D."/>
            <person name="Morrissey J."/>
            <person name="Burke J."/>
            <person name="O'Gara F."/>
            <person name="Dowling D."/>
        </authorList>
    </citation>
    <scope>NUCLEOTIDE SEQUENCE</scope>
</reference>
<evidence type="ECO:0000256" key="7">
    <source>
        <dbReference type="ARBA" id="ARBA00022840"/>
    </source>
</evidence>
<dbReference type="UniPathway" id="UPA00189">
    <property type="reaction ID" value="UER00296"/>
</dbReference>
<dbReference type="Pfam" id="PF00958">
    <property type="entry name" value="GMP_synt_C"/>
    <property type="match status" value="1"/>
</dbReference>
<name>I3VIC9_9BACT</name>
<keyword evidence="3 9" id="KW-0436">Ligase</keyword>
<dbReference type="SUPFAM" id="SSF54810">
    <property type="entry name" value="GMP synthetase C-terminal dimerisation domain"/>
    <property type="match status" value="1"/>
</dbReference>
<evidence type="ECO:0000259" key="11">
    <source>
        <dbReference type="PROSITE" id="PS51553"/>
    </source>
</evidence>
<feature type="active site" evidence="9">
    <location>
        <position position="176"/>
    </location>
</feature>
<evidence type="ECO:0000256" key="3">
    <source>
        <dbReference type="ARBA" id="ARBA00022598"/>
    </source>
</evidence>
<comment type="subunit">
    <text evidence="9">Homodimer.</text>
</comment>
<comment type="catalytic activity">
    <reaction evidence="9">
        <text>XMP + L-glutamine + ATP + H2O = GMP + L-glutamate + AMP + diphosphate + 2 H(+)</text>
        <dbReference type="Rhea" id="RHEA:11680"/>
        <dbReference type="ChEBI" id="CHEBI:15377"/>
        <dbReference type="ChEBI" id="CHEBI:15378"/>
        <dbReference type="ChEBI" id="CHEBI:29985"/>
        <dbReference type="ChEBI" id="CHEBI:30616"/>
        <dbReference type="ChEBI" id="CHEBI:33019"/>
        <dbReference type="ChEBI" id="CHEBI:57464"/>
        <dbReference type="ChEBI" id="CHEBI:58115"/>
        <dbReference type="ChEBI" id="CHEBI:58359"/>
        <dbReference type="ChEBI" id="CHEBI:456215"/>
        <dbReference type="EC" id="6.3.5.2"/>
    </reaction>
</comment>
<dbReference type="FunFam" id="3.30.300.10:FF:000002">
    <property type="entry name" value="GMP synthase [glutamine-hydrolyzing]"/>
    <property type="match status" value="1"/>
</dbReference>
<dbReference type="GO" id="GO:0005524">
    <property type="term" value="F:ATP binding"/>
    <property type="evidence" value="ECO:0007669"/>
    <property type="project" value="UniProtKB-UniRule"/>
</dbReference>
<dbReference type="NCBIfam" id="TIGR00888">
    <property type="entry name" value="guaA_Nterm"/>
    <property type="match status" value="1"/>
</dbReference>
<evidence type="ECO:0000256" key="1">
    <source>
        <dbReference type="ARBA" id="ARBA00002332"/>
    </source>
</evidence>
<accession>I3VIC9</accession>
<evidence type="ECO:0000256" key="4">
    <source>
        <dbReference type="ARBA" id="ARBA00022741"/>
    </source>
</evidence>
<keyword evidence="7 9" id="KW-0067">ATP-binding</keyword>
<dbReference type="SUPFAM" id="SSF52402">
    <property type="entry name" value="Adenine nucleotide alpha hydrolases-like"/>
    <property type="match status" value="1"/>
</dbReference>
<dbReference type="FunFam" id="3.40.50.620:FF:000001">
    <property type="entry name" value="GMP synthase [glutamine-hydrolyzing]"/>
    <property type="match status" value="1"/>
</dbReference>
<evidence type="ECO:0000256" key="9">
    <source>
        <dbReference type="HAMAP-Rule" id="MF_00344"/>
    </source>
</evidence>
<dbReference type="PRINTS" id="PR00096">
    <property type="entry name" value="GATASE"/>
</dbReference>
<dbReference type="SUPFAM" id="SSF52317">
    <property type="entry name" value="Class I glutamine amidotransferase-like"/>
    <property type="match status" value="1"/>
</dbReference>
<dbReference type="InterPro" id="IPR004739">
    <property type="entry name" value="GMP_synth_GATase"/>
</dbReference>
<keyword evidence="6 9" id="KW-0658">Purine biosynthesis</keyword>
<evidence type="ECO:0000256" key="5">
    <source>
        <dbReference type="ARBA" id="ARBA00022749"/>
    </source>
</evidence>
<dbReference type="Pfam" id="PF00117">
    <property type="entry name" value="GATase"/>
    <property type="match status" value="1"/>
</dbReference>
<dbReference type="NCBIfam" id="TIGR00884">
    <property type="entry name" value="guaA_Cterm"/>
    <property type="match status" value="1"/>
</dbReference>
<keyword evidence="4 9" id="KW-0547">Nucleotide-binding</keyword>
<dbReference type="Gene3D" id="3.40.50.880">
    <property type="match status" value="1"/>
</dbReference>
<dbReference type="InterPro" id="IPR022955">
    <property type="entry name" value="GMP_synthase"/>
</dbReference>
<gene>
    <name evidence="9" type="primary">guaA</name>
</gene>
<organism evidence="12">
    <name type="scientific">uncultured bacterium F39-01</name>
    <dbReference type="NCBI Taxonomy" id="1191434"/>
    <lineage>
        <taxon>Bacteria</taxon>
        <taxon>environmental samples</taxon>
    </lineage>
</organism>
<evidence type="ECO:0000256" key="2">
    <source>
        <dbReference type="ARBA" id="ARBA00005153"/>
    </source>
</evidence>
<dbReference type="InterPro" id="IPR001674">
    <property type="entry name" value="GMP_synth_C"/>
</dbReference>
<dbReference type="InterPro" id="IPR017926">
    <property type="entry name" value="GATASE"/>
</dbReference>
<dbReference type="CDD" id="cd01742">
    <property type="entry name" value="GATase1_GMP_Synthase"/>
    <property type="match status" value="1"/>
</dbReference>
<proteinExistence type="inferred from homology"/>
<comment type="pathway">
    <text evidence="2 9">Purine metabolism; GMP biosynthesis; GMP from XMP (L-Gln route): step 1/1.</text>
</comment>
<dbReference type="AlphaFoldDB" id="I3VIC9"/>
<dbReference type="PROSITE" id="PS51273">
    <property type="entry name" value="GATASE_TYPE_1"/>
    <property type="match status" value="1"/>
</dbReference>
<dbReference type="PROSITE" id="PS51553">
    <property type="entry name" value="GMPS_ATP_PPASE"/>
    <property type="match status" value="1"/>
</dbReference>
<dbReference type="GO" id="GO:0005829">
    <property type="term" value="C:cytosol"/>
    <property type="evidence" value="ECO:0007669"/>
    <property type="project" value="TreeGrafter"/>
</dbReference>
<sequence>MSNALQHETVIILDFGSQYTQLIARRVREAGVYCEILPYSAPVEAILQRNPKGLIFSGGPSSVYDDGAPKPNPTLLEQVDCPTLGICYGFQVFARELGGQVAASPNREFGYARLKVLDATSRLFQGLPPEMDVWMSHGDHVTEIPPGFRVTASTDDALNAMEDESRSIFGVQFHPEVAHTPFGAQVLRNFLFEVCKCKGDWSPEAVIEDQVQRIRAVLGQEGRVVSGLSGGVDSTVASALVHRAVGDRQTCIFVDNGLLREGEFESTLLLLRQSMKLNIVGVRAGELFLEALRGVSDPEEKRKIIGKVFIDVFEQEARKLGGIGYLVQGTLYPDVIESVSVRGPSAVIKSHHNVGGLPEKMKLKLIEPLRELFKDEVRLIGRELGVPDEILGRHPFPGPGLAVRILGDITEEKIRLTQAADRILDEELRRAELYNSVWQAFPVLLPVSTVGVMGDERTYEKVVAIRAVTSIDGMTADWARLPHDLLARVSARMVSEIRGINRVVYDISSKPPSTIEWE</sequence>
<evidence type="ECO:0000256" key="10">
    <source>
        <dbReference type="PROSITE-ProRule" id="PRU00886"/>
    </source>
</evidence>
<dbReference type="Gene3D" id="3.30.300.10">
    <property type="match status" value="1"/>
</dbReference>
<protein>
    <recommendedName>
        <fullName evidence="9">GMP synthase [glutamine-hydrolyzing]</fullName>
        <ecNumber evidence="9">6.3.5.2</ecNumber>
    </recommendedName>
    <alternativeName>
        <fullName evidence="9">GMP synthetase</fullName>
    </alternativeName>
    <alternativeName>
        <fullName evidence="9">Glutamine amidotransferase</fullName>
    </alternativeName>
</protein>
<dbReference type="EMBL" id="JQ970523">
    <property type="protein sequence ID" value="AFK79135.1"/>
    <property type="molecule type" value="Genomic_DNA"/>
</dbReference>
<feature type="active site" evidence="9">
    <location>
        <position position="174"/>
    </location>
</feature>
<dbReference type="Pfam" id="PF02540">
    <property type="entry name" value="NAD_synthase"/>
    <property type="match status" value="1"/>
</dbReference>
<keyword evidence="5 9" id="KW-0332">GMP biosynthesis</keyword>
<keyword evidence="8 9" id="KW-0315">Glutamine amidotransferase</keyword>
<feature type="domain" description="GMPS ATP-PPase" evidence="11">
    <location>
        <begin position="201"/>
        <end position="393"/>
    </location>
</feature>
<dbReference type="FunFam" id="3.40.50.880:FF:000001">
    <property type="entry name" value="GMP synthase [glutamine-hydrolyzing]"/>
    <property type="match status" value="1"/>
</dbReference>
<dbReference type="EC" id="6.3.5.2" evidence="9"/>
<evidence type="ECO:0000256" key="8">
    <source>
        <dbReference type="ARBA" id="ARBA00022962"/>
    </source>
</evidence>
<dbReference type="InterPro" id="IPR029062">
    <property type="entry name" value="Class_I_gatase-like"/>
</dbReference>
<comment type="function">
    <text evidence="1 9">Catalyzes the synthesis of GMP from XMP.</text>
</comment>
<dbReference type="PANTHER" id="PTHR11922">
    <property type="entry name" value="GMP SYNTHASE-RELATED"/>
    <property type="match status" value="1"/>
</dbReference>
<dbReference type="HAMAP" id="MF_00344">
    <property type="entry name" value="GMP_synthase"/>
    <property type="match status" value="1"/>
</dbReference>
<feature type="binding site" evidence="10">
    <location>
        <begin position="229"/>
        <end position="235"/>
    </location>
    <ligand>
        <name>ATP</name>
        <dbReference type="ChEBI" id="CHEBI:30616"/>
    </ligand>
</feature>
<dbReference type="InterPro" id="IPR025777">
    <property type="entry name" value="GMPS_ATP_PPase_dom"/>
</dbReference>
<evidence type="ECO:0000313" key="12">
    <source>
        <dbReference type="EMBL" id="AFK79135.1"/>
    </source>
</evidence>
<dbReference type="InterPro" id="IPR022310">
    <property type="entry name" value="NAD/GMP_synthase"/>
</dbReference>
<evidence type="ECO:0000256" key="6">
    <source>
        <dbReference type="ARBA" id="ARBA00022755"/>
    </source>
</evidence>
<dbReference type="NCBIfam" id="NF000848">
    <property type="entry name" value="PRK00074.1"/>
    <property type="match status" value="1"/>
</dbReference>
<dbReference type="CDD" id="cd01997">
    <property type="entry name" value="GMP_synthase_C"/>
    <property type="match status" value="1"/>
</dbReference>